<evidence type="ECO:0000256" key="3">
    <source>
        <dbReference type="ARBA" id="ARBA00023157"/>
    </source>
</evidence>
<comment type="caution">
    <text evidence="6">The sequence shown here is derived from an EMBL/GenBank/DDBJ whole genome shotgun (WGS) entry which is preliminary data.</text>
</comment>
<protein>
    <submittedName>
        <fullName evidence="6">Thioredoxin</fullName>
    </submittedName>
</protein>
<dbReference type="PROSITE" id="PS00194">
    <property type="entry name" value="THIOREDOXIN_1"/>
    <property type="match status" value="1"/>
</dbReference>
<dbReference type="GO" id="GO:0005829">
    <property type="term" value="C:cytosol"/>
    <property type="evidence" value="ECO:0007669"/>
    <property type="project" value="TreeGrafter"/>
</dbReference>
<dbReference type="InterPro" id="IPR017937">
    <property type="entry name" value="Thioredoxin_CS"/>
</dbReference>
<evidence type="ECO:0000256" key="2">
    <source>
        <dbReference type="ARBA" id="ARBA00022982"/>
    </source>
</evidence>
<organism evidence="6 7">
    <name type="scientific">Sagittula stellata (strain ATCC 700073 / DSM 11524 / E-37)</name>
    <dbReference type="NCBI Taxonomy" id="388399"/>
    <lineage>
        <taxon>Bacteria</taxon>
        <taxon>Pseudomonadati</taxon>
        <taxon>Pseudomonadota</taxon>
        <taxon>Alphaproteobacteria</taxon>
        <taxon>Rhodobacterales</taxon>
        <taxon>Roseobacteraceae</taxon>
        <taxon>Sagittula</taxon>
    </lineage>
</organism>
<feature type="domain" description="Thioredoxin" evidence="5">
    <location>
        <begin position="29"/>
        <end position="141"/>
    </location>
</feature>
<dbReference type="CDD" id="cd02947">
    <property type="entry name" value="TRX_family"/>
    <property type="match status" value="1"/>
</dbReference>
<accession>A3K5D8</accession>
<dbReference type="PRINTS" id="PR00421">
    <property type="entry name" value="THIOREDOXIN"/>
</dbReference>
<keyword evidence="4" id="KW-0676">Redox-active center</keyword>
<evidence type="ECO:0000313" key="6">
    <source>
        <dbReference type="EMBL" id="EBA07739.1"/>
    </source>
</evidence>
<dbReference type="OrthoDB" id="9790390at2"/>
<dbReference type="Pfam" id="PF00085">
    <property type="entry name" value="Thioredoxin"/>
    <property type="match status" value="1"/>
</dbReference>
<gene>
    <name evidence="6" type="ORF">SSE37_14173</name>
</gene>
<dbReference type="Proteomes" id="UP000005713">
    <property type="component" value="Unassembled WGS sequence"/>
</dbReference>
<dbReference type="PROSITE" id="PS51352">
    <property type="entry name" value="THIOREDOXIN_2"/>
    <property type="match status" value="1"/>
</dbReference>
<dbReference type="RefSeq" id="WP_005860209.1">
    <property type="nucleotide sequence ID" value="NZ_AAYA01000008.1"/>
</dbReference>
<evidence type="ECO:0000256" key="1">
    <source>
        <dbReference type="ARBA" id="ARBA00022448"/>
    </source>
</evidence>
<evidence type="ECO:0000256" key="4">
    <source>
        <dbReference type="ARBA" id="ARBA00023284"/>
    </source>
</evidence>
<dbReference type="GO" id="GO:0015035">
    <property type="term" value="F:protein-disulfide reductase activity"/>
    <property type="evidence" value="ECO:0007669"/>
    <property type="project" value="TreeGrafter"/>
</dbReference>
<dbReference type="eggNOG" id="COG3118">
    <property type="taxonomic scope" value="Bacteria"/>
</dbReference>
<dbReference type="EMBL" id="AAYA01000008">
    <property type="protein sequence ID" value="EBA07739.1"/>
    <property type="molecule type" value="Genomic_DNA"/>
</dbReference>
<keyword evidence="2" id="KW-0249">Electron transport</keyword>
<dbReference type="Gene3D" id="2.30.30.380">
    <property type="entry name" value="Zn-finger domain of Sec23/24"/>
    <property type="match status" value="1"/>
</dbReference>
<reference evidence="6 7" key="1">
    <citation type="submission" date="2006-06" db="EMBL/GenBank/DDBJ databases">
        <authorList>
            <person name="Moran M.A."/>
            <person name="Ferriera S."/>
            <person name="Johnson J."/>
            <person name="Kravitz S."/>
            <person name="Beeson K."/>
            <person name="Sutton G."/>
            <person name="Rogers Y.-H."/>
            <person name="Friedman R."/>
            <person name="Frazier M."/>
            <person name="Venter J.C."/>
        </authorList>
    </citation>
    <scope>NUCLEOTIDE SEQUENCE [LARGE SCALE GENOMIC DNA]</scope>
    <source>
        <strain evidence="6 7">E-37</strain>
    </source>
</reference>
<dbReference type="InterPro" id="IPR013766">
    <property type="entry name" value="Thioredoxin_domain"/>
</dbReference>
<proteinExistence type="predicted"/>
<dbReference type="NCBIfam" id="NF008229">
    <property type="entry name" value="PRK10996.1"/>
    <property type="match status" value="1"/>
</dbReference>
<dbReference type="InterPro" id="IPR049299">
    <property type="entry name" value="Thio2_N"/>
</dbReference>
<dbReference type="Gene3D" id="3.40.30.10">
    <property type="entry name" value="Glutaredoxin"/>
    <property type="match status" value="1"/>
</dbReference>
<keyword evidence="7" id="KW-1185">Reference proteome</keyword>
<dbReference type="InterPro" id="IPR036249">
    <property type="entry name" value="Thioredoxin-like_sf"/>
</dbReference>
<sequence>MAGKKLSCFDCGQVNRVPEDKLGAGPKCGTCGAPLMPGKAIDVDAATLAKASRVDEVPLVVDFWAPWCGPCRMMAPEFSKAAGQLKSEARLVKLNTEANPDPSARLGIRGIPTMIAYRAGRETKRQSGAVSAAQIVTWVRG</sequence>
<dbReference type="GO" id="GO:0045454">
    <property type="term" value="P:cell redox homeostasis"/>
    <property type="evidence" value="ECO:0007669"/>
    <property type="project" value="TreeGrafter"/>
</dbReference>
<evidence type="ECO:0000259" key="5">
    <source>
        <dbReference type="PROSITE" id="PS51352"/>
    </source>
</evidence>
<evidence type="ECO:0000313" key="7">
    <source>
        <dbReference type="Proteomes" id="UP000005713"/>
    </source>
</evidence>
<dbReference type="PANTHER" id="PTHR45663">
    <property type="entry name" value="GEO12009P1"/>
    <property type="match status" value="1"/>
</dbReference>
<dbReference type="Pfam" id="PF21352">
    <property type="entry name" value="Zn_ribbon_Thio2"/>
    <property type="match status" value="1"/>
</dbReference>
<name>A3K5D8_SAGS3</name>
<dbReference type="SUPFAM" id="SSF52833">
    <property type="entry name" value="Thioredoxin-like"/>
    <property type="match status" value="1"/>
</dbReference>
<dbReference type="PANTHER" id="PTHR45663:SF11">
    <property type="entry name" value="GEO12009P1"/>
    <property type="match status" value="1"/>
</dbReference>
<keyword evidence="1" id="KW-0813">Transport</keyword>
<dbReference type="AlphaFoldDB" id="A3K5D8"/>
<keyword evidence="3" id="KW-1015">Disulfide bond</keyword>